<gene>
    <name evidence="14" type="ORF">HMPREF9282_02096</name>
</gene>
<evidence type="ECO:0000256" key="2">
    <source>
        <dbReference type="ARBA" id="ARBA00004442"/>
    </source>
</evidence>
<dbReference type="OrthoDB" id="1626976at2"/>
<evidence type="ECO:0000256" key="12">
    <source>
        <dbReference type="SAM" id="SignalP"/>
    </source>
</evidence>
<keyword evidence="4" id="KW-0813">Transport</keyword>
<keyword evidence="9" id="KW-0472">Membrane</keyword>
<accession>K9CYP8</accession>
<feature type="domain" description="SLH" evidence="13">
    <location>
        <begin position="1314"/>
        <end position="1369"/>
    </location>
</feature>
<dbReference type="PANTHER" id="PTHR43308">
    <property type="entry name" value="OUTER MEMBRANE PROTEIN ALPHA-RELATED"/>
    <property type="match status" value="1"/>
</dbReference>
<dbReference type="InterPro" id="IPR008640">
    <property type="entry name" value="Adhesin_Head_dom"/>
</dbReference>
<dbReference type="InterPro" id="IPR011049">
    <property type="entry name" value="Serralysin-like_metalloprot_C"/>
</dbReference>
<dbReference type="Gene3D" id="2.150.10.10">
    <property type="entry name" value="Serralysin-like metalloprotease, C-terminal"/>
    <property type="match status" value="1"/>
</dbReference>
<evidence type="ECO:0000256" key="5">
    <source>
        <dbReference type="ARBA" id="ARBA00022452"/>
    </source>
</evidence>
<dbReference type="SUPFAM" id="SSF54523">
    <property type="entry name" value="Pili subunits"/>
    <property type="match status" value="1"/>
</dbReference>
<dbReference type="PATRIC" id="fig|883156.3.peg.2050"/>
<keyword evidence="8" id="KW-0653">Protein transport</keyword>
<dbReference type="Gene3D" id="1.20.5.170">
    <property type="match status" value="1"/>
</dbReference>
<evidence type="ECO:0000256" key="1">
    <source>
        <dbReference type="ARBA" id="ARBA00004241"/>
    </source>
</evidence>
<dbReference type="RefSeq" id="WP_006556980.1">
    <property type="nucleotide sequence ID" value="NZ_JH992939.1"/>
</dbReference>
<comment type="similarity">
    <text evidence="3">Belongs to the autotransporter-2 (AT-2) (TC 1.B.40) family.</text>
</comment>
<dbReference type="InterPro" id="IPR051465">
    <property type="entry name" value="Cell_Envelope_Struct_Comp"/>
</dbReference>
<dbReference type="Pfam" id="PF00395">
    <property type="entry name" value="SLH"/>
    <property type="match status" value="1"/>
</dbReference>
<feature type="signal peptide" evidence="12">
    <location>
        <begin position="1"/>
        <end position="26"/>
    </location>
</feature>
<dbReference type="SUPFAM" id="SSF101967">
    <property type="entry name" value="Adhesin YadA, collagen-binding domain"/>
    <property type="match status" value="2"/>
</dbReference>
<reference evidence="14 15" key="1">
    <citation type="submission" date="2012-09" db="EMBL/GenBank/DDBJ databases">
        <title>The Genome Sequence of Veillonella ratti ACS-216-V-COL6B.</title>
        <authorList>
            <consortium name="The Broad Institute Genome Sequencing Platform"/>
            <person name="Earl A."/>
            <person name="Ward D."/>
            <person name="Feldgarden M."/>
            <person name="Gevers D."/>
            <person name="Saerens B."/>
            <person name="Vaneechoutte M."/>
            <person name="Walker B."/>
            <person name="Young S.K."/>
            <person name="Zeng Q."/>
            <person name="Gargeya S."/>
            <person name="Fitzgerald M."/>
            <person name="Haas B."/>
            <person name="Abouelleil A."/>
            <person name="Alvarado L."/>
            <person name="Arachchi H.M."/>
            <person name="Berlin A."/>
            <person name="Chapman S.B."/>
            <person name="Goldberg J."/>
            <person name="Griggs A."/>
            <person name="Gujja S."/>
            <person name="Hansen M."/>
            <person name="Howarth C."/>
            <person name="Imamovic A."/>
            <person name="Larimer J."/>
            <person name="McCowen C."/>
            <person name="Montmayeur A."/>
            <person name="Murphy C."/>
            <person name="Neiman D."/>
            <person name="Pearson M."/>
            <person name="Priest M."/>
            <person name="Roberts A."/>
            <person name="Saif S."/>
            <person name="Shea T."/>
            <person name="Sisk P."/>
            <person name="Sykes S."/>
            <person name="Wortman J."/>
            <person name="Nusbaum C."/>
            <person name="Birren B."/>
        </authorList>
    </citation>
    <scope>NUCLEOTIDE SEQUENCE [LARGE SCALE GENOMIC DNA]</scope>
    <source>
        <strain evidence="14 15">ACS-216-V-Col6b</strain>
    </source>
</reference>
<dbReference type="EMBL" id="AHAF01000023">
    <property type="protein sequence ID" value="EKU77379.1"/>
    <property type="molecule type" value="Genomic_DNA"/>
</dbReference>
<protein>
    <recommendedName>
        <fullName evidence="13">SLH domain-containing protein</fullName>
    </recommendedName>
</protein>
<feature type="coiled-coil region" evidence="11">
    <location>
        <begin position="1278"/>
        <end position="1305"/>
    </location>
</feature>
<feature type="coiled-coil region" evidence="11">
    <location>
        <begin position="461"/>
        <end position="529"/>
    </location>
</feature>
<dbReference type="InterPro" id="IPR001119">
    <property type="entry name" value="SLH_dom"/>
</dbReference>
<evidence type="ECO:0000256" key="9">
    <source>
        <dbReference type="ARBA" id="ARBA00023136"/>
    </source>
</evidence>
<evidence type="ECO:0000256" key="11">
    <source>
        <dbReference type="SAM" id="Coils"/>
    </source>
</evidence>
<evidence type="ECO:0000256" key="3">
    <source>
        <dbReference type="ARBA" id="ARBA00005848"/>
    </source>
</evidence>
<comment type="subcellular location">
    <subcellularLocation>
        <location evidence="2">Cell outer membrane</location>
    </subcellularLocation>
    <subcellularLocation>
        <location evidence="1">Cell surface</location>
    </subcellularLocation>
</comment>
<dbReference type="PROSITE" id="PS51272">
    <property type="entry name" value="SLH"/>
    <property type="match status" value="1"/>
</dbReference>
<dbReference type="eggNOG" id="COG5295">
    <property type="taxonomic scope" value="Bacteria"/>
</dbReference>
<dbReference type="Proteomes" id="UP000009891">
    <property type="component" value="Unassembled WGS sequence"/>
</dbReference>
<dbReference type="HOGENOM" id="CLU_256428_0_0_9"/>
<evidence type="ECO:0000313" key="15">
    <source>
        <dbReference type="Proteomes" id="UP000009891"/>
    </source>
</evidence>
<keyword evidence="6" id="KW-0812">Transmembrane</keyword>
<evidence type="ECO:0000259" key="13">
    <source>
        <dbReference type="PROSITE" id="PS51272"/>
    </source>
</evidence>
<dbReference type="InterPro" id="IPR005594">
    <property type="entry name" value="YadA_C"/>
</dbReference>
<evidence type="ECO:0000256" key="10">
    <source>
        <dbReference type="ARBA" id="ARBA00023237"/>
    </source>
</evidence>
<dbReference type="GO" id="GO:0009279">
    <property type="term" value="C:cell outer membrane"/>
    <property type="evidence" value="ECO:0007669"/>
    <property type="project" value="UniProtKB-SubCell"/>
</dbReference>
<dbReference type="InterPro" id="IPR045584">
    <property type="entry name" value="Pilin-like"/>
</dbReference>
<evidence type="ECO:0000256" key="6">
    <source>
        <dbReference type="ARBA" id="ARBA00022692"/>
    </source>
</evidence>
<dbReference type="Pfam" id="PF05658">
    <property type="entry name" value="YadA_head"/>
    <property type="match status" value="3"/>
</dbReference>
<dbReference type="InterPro" id="IPR008635">
    <property type="entry name" value="Coiled_stalk_dom"/>
</dbReference>
<keyword evidence="11" id="KW-0175">Coiled coil</keyword>
<dbReference type="Pfam" id="PF05662">
    <property type="entry name" value="YadA_stalk"/>
    <property type="match status" value="1"/>
</dbReference>
<keyword evidence="7 12" id="KW-0732">Signal</keyword>
<dbReference type="GO" id="GO:0009986">
    <property type="term" value="C:cell surface"/>
    <property type="evidence" value="ECO:0007669"/>
    <property type="project" value="UniProtKB-SubCell"/>
</dbReference>
<feature type="chain" id="PRO_5003925144" description="SLH domain-containing protein" evidence="12">
    <location>
        <begin position="27"/>
        <end position="1369"/>
    </location>
</feature>
<keyword evidence="15" id="KW-1185">Reference proteome</keyword>
<sequence length="1369" mass="144896">MKLKFKYSTAALLAAMALGITVPAHAADDVAAPETTNITNITINNIAEGTGLELGTDARARGQGSIATGKNSLAIGKNAVATGGNETQASINAKLGENKKRLQDIADAEANSNRLLNELQTLRRTEADVIEAGERVKQVRKTKQTAYERYQTSKQTYNDAVAGAADFLREAQAKIDDLNSRLTGVSQLTDVNINSDEGLTSAATQLKQIAEQGTTLDLSVDFYKDYVSSYYQALGELRLNELISSKSDSETFNSKDNANINEATRNPYNNLNLLDKLDYGVYKSNYGLSFFGDDQIFKVNVFDADSSIILPKTNLVLKNIATTITSEQNYIDAQESANAFKLAFKNYFEKTNDPFSTDEVKTAILDKVNKKIDYFLKTNEITYYQGQYETTKDTTWLDKKANAIKELNQLKNEFNKLTSPKNVKIRVLNEWRQENIVDIKEKNKVTTDTLTSELEKALGINKNAVKDKEAEIARLKQAMEQALNTYNNTNPSAADLALSQRYEAIMAELTAKSNALKAEQERLNALKAALTLHDLTNVGENALAIGTNALTTGTNAMAIGTSAVAVGENAIAIGKESAVTGNNSIAIGVGHIVIGNNAGTFGDPNTIYGDNSYAIGNNNTIGDANTPNTVGRNTFVLGNNVTTTANNAVILGNNSTATADNVVSVGASGSERKIINVAAGTLSETSTDAVNGSQLFNAMKNGGKTYTAGTNITISDTNVISATGTGTNTAGNTGLITGDTLNQVFNSITNTTNASLAGKADVDATNLTAAHVVSWQAKLGNGAIAEGNTGLVTGGTVFTAIDGVNSKITNLNTSKAETNLSNITNEGKTIIRNLAKESVKVVNGTNTTVTEGTDGEAKTYAVNVTNDAIKGAIQADLNSKADRNASNLTTADKDAWKAILGDGTNTAGDTGLITGDTLNTVINNITNTTNTNLATKADKDASNLTADDVKAWQGKLGNGQNAAGDTGLITGDTLHTAINSVNTDITNINTSLSTKANTNLNNITNEGKTIIRNLAKESVKVVNGTNTTVTEGTDGEVKTYAVNVTNDAIKGAIQADLDNKANIDASNLSNSNVSKWQEKLGTGQISEGNTGLVTGGTVYEVVKNVTGDSLVKTDGKVITIDNTGTATTIDVSHTVDGKTEGRVLTGVLTDVSNATSVVNVGTLTGALDAYGQNVNQHINSLDRKLSRDIGKAGAAAAALAALKPLSYDPGNKLNFAVGQGHYKGQNSTALGVFYTPNEDVQLNFGGTLTGSDKAINGGISFRIGSGNSEKKIVKTSEFNALKEQNKAMQEQLEALAKQVADLQKHSLGMHLSSEKAPFPDVPADHWANEAVETLHGNDVLEGYPDGEFKGDKTMSRYEYAQMLYKAAKK</sequence>
<proteinExistence type="inferred from homology"/>
<name>K9CYP8_9FIRM</name>
<dbReference type="STRING" id="883156.HMPREF9282_02096"/>
<organism evidence="14 15">
    <name type="scientific">Veillonella seminalis ACS-216-V-Col6b</name>
    <dbReference type="NCBI Taxonomy" id="883156"/>
    <lineage>
        <taxon>Bacteria</taxon>
        <taxon>Bacillati</taxon>
        <taxon>Bacillota</taxon>
        <taxon>Negativicutes</taxon>
        <taxon>Veillonellales</taxon>
        <taxon>Veillonellaceae</taxon>
        <taxon>Veillonella</taxon>
    </lineage>
</organism>
<dbReference type="CDD" id="cd12820">
    <property type="entry name" value="LbR_YadA-like"/>
    <property type="match status" value="1"/>
</dbReference>
<dbReference type="GO" id="GO:0015031">
    <property type="term" value="P:protein transport"/>
    <property type="evidence" value="ECO:0007669"/>
    <property type="project" value="UniProtKB-KW"/>
</dbReference>
<keyword evidence="10" id="KW-0998">Cell outer membrane</keyword>
<evidence type="ECO:0000256" key="8">
    <source>
        <dbReference type="ARBA" id="ARBA00022927"/>
    </source>
</evidence>
<evidence type="ECO:0000313" key="14">
    <source>
        <dbReference type="EMBL" id="EKU77379.1"/>
    </source>
</evidence>
<evidence type="ECO:0000256" key="7">
    <source>
        <dbReference type="ARBA" id="ARBA00022729"/>
    </source>
</evidence>
<evidence type="ECO:0000256" key="4">
    <source>
        <dbReference type="ARBA" id="ARBA00022448"/>
    </source>
</evidence>
<keyword evidence="5" id="KW-1134">Transmembrane beta strand</keyword>
<comment type="caution">
    <text evidence="14">The sequence shown here is derived from an EMBL/GenBank/DDBJ whole genome shotgun (WGS) entry which is preliminary data.</text>
</comment>
<dbReference type="Gene3D" id="3.30.1300.30">
    <property type="entry name" value="GSPII I/J protein-like"/>
    <property type="match status" value="1"/>
</dbReference>
<dbReference type="Pfam" id="PF03895">
    <property type="entry name" value="YadA_anchor"/>
    <property type="match status" value="1"/>
</dbReference>